<reference evidence="2 3" key="1">
    <citation type="submission" date="2017-11" db="EMBL/GenBank/DDBJ databases">
        <title>De novo assembly and phasing of dikaryotic genomes from two isolates of Puccinia coronata f. sp. avenae, the causal agent of oat crown rust.</title>
        <authorList>
            <person name="Miller M.E."/>
            <person name="Zhang Y."/>
            <person name="Omidvar V."/>
            <person name="Sperschneider J."/>
            <person name="Schwessinger B."/>
            <person name="Raley C."/>
            <person name="Palmer J.M."/>
            <person name="Garnica D."/>
            <person name="Upadhyaya N."/>
            <person name="Rathjen J."/>
            <person name="Taylor J.M."/>
            <person name="Park R.F."/>
            <person name="Dodds P.N."/>
            <person name="Hirsch C.D."/>
            <person name="Kianian S.F."/>
            <person name="Figueroa M."/>
        </authorList>
    </citation>
    <scope>NUCLEOTIDE SEQUENCE [LARGE SCALE GENOMIC DNA]</scope>
    <source>
        <strain evidence="2">12NC29</strain>
    </source>
</reference>
<dbReference type="AlphaFoldDB" id="A0A2N5ST28"/>
<dbReference type="EMBL" id="PGCJ01000871">
    <property type="protein sequence ID" value="PLW16383.1"/>
    <property type="molecule type" value="Genomic_DNA"/>
</dbReference>
<name>A0A2N5ST28_9BASI</name>
<dbReference type="Proteomes" id="UP000235388">
    <property type="component" value="Unassembled WGS sequence"/>
</dbReference>
<gene>
    <name evidence="2" type="ORF">PCANC_17091</name>
</gene>
<evidence type="ECO:0000313" key="2">
    <source>
        <dbReference type="EMBL" id="PLW16383.1"/>
    </source>
</evidence>
<organism evidence="2 3">
    <name type="scientific">Puccinia coronata f. sp. avenae</name>
    <dbReference type="NCBI Taxonomy" id="200324"/>
    <lineage>
        <taxon>Eukaryota</taxon>
        <taxon>Fungi</taxon>
        <taxon>Dikarya</taxon>
        <taxon>Basidiomycota</taxon>
        <taxon>Pucciniomycotina</taxon>
        <taxon>Pucciniomycetes</taxon>
        <taxon>Pucciniales</taxon>
        <taxon>Pucciniaceae</taxon>
        <taxon>Puccinia</taxon>
    </lineage>
</organism>
<evidence type="ECO:0000256" key="1">
    <source>
        <dbReference type="SAM" id="MobiDB-lite"/>
    </source>
</evidence>
<proteinExistence type="predicted"/>
<feature type="compositionally biased region" description="Polar residues" evidence="1">
    <location>
        <begin position="16"/>
        <end position="30"/>
    </location>
</feature>
<protein>
    <submittedName>
        <fullName evidence="2">Uncharacterized protein</fullName>
    </submittedName>
</protein>
<evidence type="ECO:0000313" key="3">
    <source>
        <dbReference type="Proteomes" id="UP000235388"/>
    </source>
</evidence>
<accession>A0A2N5ST28</accession>
<comment type="caution">
    <text evidence="2">The sequence shown here is derived from an EMBL/GenBank/DDBJ whole genome shotgun (WGS) entry which is preliminary data.</text>
</comment>
<sequence>MAASNQNSDAAIRANFSGSAGNQVPAQKTQNPRHPHLHPDTLVGTRPQAADSGYPEQV</sequence>
<feature type="region of interest" description="Disordered" evidence="1">
    <location>
        <begin position="1"/>
        <end position="58"/>
    </location>
</feature>
<keyword evidence="3" id="KW-1185">Reference proteome</keyword>